<dbReference type="Pfam" id="PF26628">
    <property type="entry name" value="DUF8202"/>
    <property type="match status" value="3"/>
</dbReference>
<evidence type="ECO:0000313" key="2">
    <source>
        <dbReference type="EMBL" id="MCH7399355.1"/>
    </source>
</evidence>
<dbReference type="EMBL" id="JAKZGS010000015">
    <property type="protein sequence ID" value="MCH7399355.1"/>
    <property type="molecule type" value="Genomic_DNA"/>
</dbReference>
<feature type="domain" description="DUF8202" evidence="1">
    <location>
        <begin position="1096"/>
        <end position="1275"/>
    </location>
</feature>
<name>A0ABS9UT48_9BACT</name>
<gene>
    <name evidence="2" type="ORF">MM236_15240</name>
</gene>
<sequence length="1877" mass="204564">MRGLYIFIFAIWMSIFTSREVFAQTAPGGVSGMTAWYKGDLGLADTFWEDQSVNDYHLERLQSPSSSSSINFNPVASFEGVTAHQFNNLSPKLLWPVGNNSATTYYYIAKNHVEIANRAVFGIGVSNDSNGFHSGQQATSGFIASRGVVTFANNQGSAIVISPPNWDVTESNQGLNMVRTGFDGGGATGRNYIAAQGGGEFTNSQDVNPNYANNAPFRIGSSGANSAFWNGDIAEVIVYEGKHDLVTVNRVESYLALKYGITKVGDYVDANDNVFFNSSVFNNNIAGIGRDDESGLHQKQSMSQNAGRQILIGNGNSLSESNSSNTNEFVDGQFLVWGDNGLKTQLEVPLAHIGSGGVINNHFSAIWQVQNTNTVGAVTIAWPVGINNLHLIRSSDANFDSSDDFVSMDNIVTINGVEYNTAVVNFNDGDFFTLAGFANSPGGVALGLGRWYRADIGIDLDGDRINSLIDQVDQSIIINQPTLNRRPTYLTGENGINFNPSMAFVRNPHAGLNSLEGGIAPGTNGITTFAVALPNVSPVLQRNYIFGMTDVSQVNNLPTVNEKSFAVGNVGSNSSNPSIGKFRNLTVYSSNGTFEAGMPSIIKSGSRPAPDNISFFISQNGGPSVFGNGDVAMNYSDKGFGIASGGDNHQDNNVYGWNGQIMEVILYEGELSPQAQRRVESYLAIKYGITLENTNDYLSASESVIWDATANSTYYNNVFGIAKSEASSFDQKQSRSINPSQQLVISTTGLANSNELNVVSLSDDQSLMVGDNGLSQSGIVEFLITNLPNGSELNFRFESIWKVQNTNDVGTVTVAWPAVLGNLHLVVSDDEVFTDQDEFYEMNNIVNLNGIDHATATVTLNDGAYFTLAGFNFGPGGVNAGLGAWHRADAFVYTDEGSNLASSGQSIQQWGEFNSSGIDFSQPTAARRPIYTPDVMLNFNPTVRFTRTSVQWMSYTFPTSTIKTEGTLYFAAKDNTNGYGAGILGFDPSMDFPGWHRMVNNNYLIFNNNFTTQLANPIDITIPNLLGSTWRNGAGSTAGNLLFNTRYNGFFESFNTVNNITVSTNHYRIGQDTNYGAYNGNIGESIYYSRELDTEEQNRVDSYLAIKYGSTLRSGDFNTGTFDYVSSTGNIVWEGSSNPDFHNNVFGLGRDDSSVLSQNVSSSENPVSEAKLIVATSRDFGSSNTDPTRVEFEENSTFIMFGDNNLTGETEADIDPCTGLPLDIPISRTNKIWRVETNGNPEPIWLQIDLNDFDFNSDIEIWVADDENFTNNLVKLPAASYEGGIATFNFLFTEGVKYMSFAGVIAPSNCDVCTGGSFTFKTGRSWDTSAERISNVMDPETIGTTNQGDLIVNMEANFPAGIEYAPNAYPRPYGRWFLSRRRDNQDLEAIHSIVLNQTVAGASFQISNINTYLENANKFTVIGYDCDGNVVLPKITHATNPTAATTYEIMGNQVVGTKQYRGLTFLHSTANVRFNRAIERIDVVFEVDRVNALQTLRSLDIGDISFECALALPPTVDNISIVQDFTQSEDVPSCIETTMRMRFVNSNCDTKIINVSQTLPNGLEFVSDTYNDAEFSAPTPFTFDPNNFVINGLELPSGTTFLYINVRSTDGISAVYNTSSNFTVEESGNSYSSINPAGGEFSQVGFEANSATVPNVELLYEVNEACLEIGDQVIYTLNFNNQDTEITGANLRVYYDVGQSIASIDFNNGVSGVLGFDPIGEAYIEIEDLTIPTGQSSIDVLIDITNQIFNTENFVSSIFELVVQPDNPCSEEAPLVSNEILLTNCGFCTQPGSTDPATEFTQRGISDREGFEGWPQGVPNGFLAIESENQGFVITRVQNVNDVPEPVEGMLVYEIDDECIKLYNGTTWNCIQRSCNN</sequence>
<dbReference type="RefSeq" id="WP_241275853.1">
    <property type="nucleotide sequence ID" value="NZ_JAKZGS010000015.1"/>
</dbReference>
<keyword evidence="3" id="KW-1185">Reference proteome</keyword>
<reference evidence="2" key="1">
    <citation type="submission" date="2022-03" db="EMBL/GenBank/DDBJ databases">
        <title>De novo assembled genomes of Belliella spp. (Cyclobacteriaceae) strains.</title>
        <authorList>
            <person name="Szabo A."/>
            <person name="Korponai K."/>
            <person name="Felfoldi T."/>
        </authorList>
    </citation>
    <scope>NUCLEOTIDE SEQUENCE</scope>
    <source>
        <strain evidence="2">DSM 107340</strain>
    </source>
</reference>
<feature type="domain" description="DUF8202" evidence="1">
    <location>
        <begin position="676"/>
        <end position="862"/>
    </location>
</feature>
<feature type="domain" description="DUF8202" evidence="1">
    <location>
        <begin position="249"/>
        <end position="419"/>
    </location>
</feature>
<dbReference type="Proteomes" id="UP001165488">
    <property type="component" value="Unassembled WGS sequence"/>
</dbReference>
<dbReference type="InterPro" id="IPR058515">
    <property type="entry name" value="DUF8202"/>
</dbReference>
<proteinExistence type="predicted"/>
<organism evidence="2 3">
    <name type="scientific">Belliella calami</name>
    <dbReference type="NCBI Taxonomy" id="2923436"/>
    <lineage>
        <taxon>Bacteria</taxon>
        <taxon>Pseudomonadati</taxon>
        <taxon>Bacteroidota</taxon>
        <taxon>Cytophagia</taxon>
        <taxon>Cytophagales</taxon>
        <taxon>Cyclobacteriaceae</taxon>
        <taxon>Belliella</taxon>
    </lineage>
</organism>
<evidence type="ECO:0000259" key="1">
    <source>
        <dbReference type="Pfam" id="PF26628"/>
    </source>
</evidence>
<protein>
    <recommendedName>
        <fullName evidence="1">DUF8202 domain-containing protein</fullName>
    </recommendedName>
</protein>
<evidence type="ECO:0000313" key="3">
    <source>
        <dbReference type="Proteomes" id="UP001165488"/>
    </source>
</evidence>
<accession>A0ABS9UT48</accession>
<comment type="caution">
    <text evidence="2">The sequence shown here is derived from an EMBL/GenBank/DDBJ whole genome shotgun (WGS) entry which is preliminary data.</text>
</comment>